<evidence type="ECO:0000313" key="1">
    <source>
        <dbReference type="EMBL" id="RZU12704.1"/>
    </source>
</evidence>
<gene>
    <name evidence="1" type="ORF">EV645_5977</name>
</gene>
<keyword evidence="2" id="KW-1185">Reference proteome</keyword>
<reference evidence="1 2" key="1">
    <citation type="journal article" date="2015" name="Stand. Genomic Sci.">
        <title>Genomic Encyclopedia of Bacterial and Archaeal Type Strains, Phase III: the genomes of soil and plant-associated and newly described type strains.</title>
        <authorList>
            <person name="Whitman W.B."/>
            <person name="Woyke T."/>
            <person name="Klenk H.P."/>
            <person name="Zhou Y."/>
            <person name="Lilburn T.G."/>
            <person name="Beck B.J."/>
            <person name="De Vos P."/>
            <person name="Vandamme P."/>
            <person name="Eisen J.A."/>
            <person name="Garrity G."/>
            <person name="Hugenholtz P."/>
            <person name="Kyrpides N.C."/>
        </authorList>
    </citation>
    <scope>NUCLEOTIDE SEQUENCE [LARGE SCALE GENOMIC DNA]</scope>
    <source>
        <strain evidence="1 2">VKM Ac-2540</strain>
    </source>
</reference>
<dbReference type="RefSeq" id="WP_130447271.1">
    <property type="nucleotide sequence ID" value="NZ_SHKR01000014.1"/>
</dbReference>
<dbReference type="EMBL" id="SHKR01000014">
    <property type="protein sequence ID" value="RZU12704.1"/>
    <property type="molecule type" value="Genomic_DNA"/>
</dbReference>
<dbReference type="OrthoDB" id="4665323at2"/>
<dbReference type="Proteomes" id="UP000292027">
    <property type="component" value="Unassembled WGS sequence"/>
</dbReference>
<protein>
    <submittedName>
        <fullName evidence="1">Uncharacterized protein</fullName>
    </submittedName>
</protein>
<comment type="caution">
    <text evidence="1">The sequence shown here is derived from an EMBL/GenBank/DDBJ whole genome shotgun (WGS) entry which is preliminary data.</text>
</comment>
<sequence>MLRGVVGTFLDSLTERELDGPLLALLAARGFTDVHFLHGAFEFGKDVIAKRTDERGNVRQYSIQSKAGDIGQGDWRSIRPQLEECEYNTRAHPNFDDSLPRVAVLVTTGRLKGAAPVDAQEFRQACERRGLAGFEVWDRSNLLDWLCLDPLLGLTEIGVQDELSALLGAIARQKVTEPSLERHTRQWLIGDDDQRRLARASMETSLICIQLLAARRLDLAALTALHLYRAAWSPPTAELVESPVSGTALRLFASYATELLNQAAPLLSSARDLADAIMDVGFIITYPATCCRLAEVFALLALVGEPAVSARAAAAVSVLASDHPGTARPPSDQFAASLVPLIVVLAHHDRPTAVQFMRNVTTWLLDRHDPEKDGLGLGGLDEAEQTQFERLVAGATTLTGLELRRSSYLAAVVLDALWVVGAQDLYEALQANMSALRIIPSGSAADERHARWKRGGSNVFLQPRIEYAGWSDRASEASVEPASTPLDAVVLGAVCRNRHYSDAMAAMIRMAGTA</sequence>
<evidence type="ECO:0000313" key="2">
    <source>
        <dbReference type="Proteomes" id="UP000292027"/>
    </source>
</evidence>
<organism evidence="1 2">
    <name type="scientific">Kribbella rubisoli</name>
    <dbReference type="NCBI Taxonomy" id="3075929"/>
    <lineage>
        <taxon>Bacteria</taxon>
        <taxon>Bacillati</taxon>
        <taxon>Actinomycetota</taxon>
        <taxon>Actinomycetes</taxon>
        <taxon>Propionibacteriales</taxon>
        <taxon>Kribbellaceae</taxon>
        <taxon>Kribbella</taxon>
    </lineage>
</organism>
<name>A0A4Q7WR12_9ACTN</name>
<proteinExistence type="predicted"/>
<accession>A0A4Q7WR12</accession>
<dbReference type="AlphaFoldDB" id="A0A4Q7WR12"/>